<dbReference type="EMBL" id="CM023488">
    <property type="protein sequence ID" value="KAH6923450.1"/>
    <property type="molecule type" value="Genomic_DNA"/>
</dbReference>
<accession>A0ACB7RMN4</accession>
<gene>
    <name evidence="1" type="ORF">HPB50_001271</name>
</gene>
<dbReference type="Proteomes" id="UP000821845">
    <property type="component" value="Chromosome 8"/>
</dbReference>
<sequence>MDVVVVEGKQLGPEHFAEGAGWCEVRKKKKANCPTESAENHQTQSQRETPATSTMGIDAAGATAAQLKRRCARQVQKLAMASRMPALPAEDYKIVVRPRGGFNVTDYGTDRIYCCLRNAAGIGKEAAEEDSICINIKQNVVVLSTPSEDRAIRYGAICKLRIGDREFEANAYRAAPENTSKGLIKNISKTETQADIVSNLVTLRNPGVLHAKRMGTTDNIVVLFEGYHVPRYVYYGPMLVRCSLYRKHIEVCYQCGRLGHRADVCPNPNNKICRGCRSTNPPPDHQCEPQCQLCGKNHFTGDRSCKARYKTPYIIKRRQMERTRRDEEAVAAYDSGCSSSSINCGSGGSYYHNRRGRSSSGGSRKSQSRSRSRAPRSRSKSRTRGGGGPGVSAVDCVCQGNQQPQRGHRGNVHQVSWAAVAASPGAGAAGEGRAGGPAAVGAGGSELELAIERALQQRLRPLETTIAELRRENALLTEENSKLKGAAPRPQQPQLQERHATPSTPLSPTPSRPGPSGMDTDDESSSVETADERENRPPTGKRIALDPARPDNKKHCGRYEKLRQRVDNIEKNLDERFAKQMAQMDEMFNNAIAKLSEHMTQMFATQSTRINDIEARLPPAAGRPIRTINKPYARQQPNQQQQQNTQADVEAHSQQQSSHLDGDGLH</sequence>
<name>A0ACB7RMN4_HYAAI</name>
<protein>
    <submittedName>
        <fullName evidence="1">Uncharacterized protein</fullName>
    </submittedName>
</protein>
<evidence type="ECO:0000313" key="1">
    <source>
        <dbReference type="EMBL" id="KAH6923450.1"/>
    </source>
</evidence>
<keyword evidence="2" id="KW-1185">Reference proteome</keyword>
<reference evidence="1" key="1">
    <citation type="submission" date="2020-05" db="EMBL/GenBank/DDBJ databases">
        <title>Large-scale comparative analyses of tick genomes elucidate their genetic diversity and vector capacities.</title>
        <authorList>
            <person name="Jia N."/>
            <person name="Wang J."/>
            <person name="Shi W."/>
            <person name="Du L."/>
            <person name="Sun Y."/>
            <person name="Zhan W."/>
            <person name="Jiang J."/>
            <person name="Wang Q."/>
            <person name="Zhang B."/>
            <person name="Ji P."/>
            <person name="Sakyi L.B."/>
            <person name="Cui X."/>
            <person name="Yuan T."/>
            <person name="Jiang B."/>
            <person name="Yang W."/>
            <person name="Lam T.T.-Y."/>
            <person name="Chang Q."/>
            <person name="Ding S."/>
            <person name="Wang X."/>
            <person name="Zhu J."/>
            <person name="Ruan X."/>
            <person name="Zhao L."/>
            <person name="Wei J."/>
            <person name="Que T."/>
            <person name="Du C."/>
            <person name="Cheng J."/>
            <person name="Dai P."/>
            <person name="Han X."/>
            <person name="Huang E."/>
            <person name="Gao Y."/>
            <person name="Liu J."/>
            <person name="Shao H."/>
            <person name="Ye R."/>
            <person name="Li L."/>
            <person name="Wei W."/>
            <person name="Wang X."/>
            <person name="Wang C."/>
            <person name="Yang T."/>
            <person name="Huo Q."/>
            <person name="Li W."/>
            <person name="Guo W."/>
            <person name="Chen H."/>
            <person name="Zhou L."/>
            <person name="Ni X."/>
            <person name="Tian J."/>
            <person name="Zhou Y."/>
            <person name="Sheng Y."/>
            <person name="Liu T."/>
            <person name="Pan Y."/>
            <person name="Xia L."/>
            <person name="Li J."/>
            <person name="Zhao F."/>
            <person name="Cao W."/>
        </authorList>
    </citation>
    <scope>NUCLEOTIDE SEQUENCE</scope>
    <source>
        <strain evidence="1">Hyas-2018</strain>
    </source>
</reference>
<comment type="caution">
    <text evidence="1">The sequence shown here is derived from an EMBL/GenBank/DDBJ whole genome shotgun (WGS) entry which is preliminary data.</text>
</comment>
<proteinExistence type="predicted"/>
<evidence type="ECO:0000313" key="2">
    <source>
        <dbReference type="Proteomes" id="UP000821845"/>
    </source>
</evidence>
<organism evidence="1 2">
    <name type="scientific">Hyalomma asiaticum</name>
    <name type="common">Tick</name>
    <dbReference type="NCBI Taxonomy" id="266040"/>
    <lineage>
        <taxon>Eukaryota</taxon>
        <taxon>Metazoa</taxon>
        <taxon>Ecdysozoa</taxon>
        <taxon>Arthropoda</taxon>
        <taxon>Chelicerata</taxon>
        <taxon>Arachnida</taxon>
        <taxon>Acari</taxon>
        <taxon>Parasitiformes</taxon>
        <taxon>Ixodida</taxon>
        <taxon>Ixodoidea</taxon>
        <taxon>Ixodidae</taxon>
        <taxon>Hyalomminae</taxon>
        <taxon>Hyalomma</taxon>
    </lineage>
</organism>